<dbReference type="RefSeq" id="WP_005285801.1">
    <property type="nucleotide sequence ID" value="NZ_BMDA01000001.1"/>
</dbReference>
<evidence type="ECO:0008006" key="5">
    <source>
        <dbReference type="Google" id="ProtNLM"/>
    </source>
</evidence>
<reference evidence="2" key="3">
    <citation type="submission" date="2024-03" db="EMBL/GenBank/DDBJ databases">
        <authorList>
            <person name="Sun Q."/>
            <person name="Sedlacek I."/>
        </authorList>
    </citation>
    <scope>NUCLEOTIDE SEQUENCE</scope>
    <source>
        <strain evidence="2">CCM 8635</strain>
    </source>
</reference>
<dbReference type="EMBL" id="BMDA01000001">
    <property type="protein sequence ID" value="GGH30647.1"/>
    <property type="molecule type" value="Genomic_DNA"/>
</dbReference>
<reference evidence="1 3" key="1">
    <citation type="submission" date="2013-02" db="EMBL/GenBank/DDBJ databases">
        <title>The Genome Sequence of Acinetobacter sp. NIPH 3623.</title>
        <authorList>
            <consortium name="The Broad Institute Genome Sequencing Platform"/>
            <consortium name="The Broad Institute Genome Sequencing Center for Infectious Disease"/>
            <person name="Cerqueira G."/>
            <person name="Feldgarden M."/>
            <person name="Courvalin P."/>
            <person name="Perichon B."/>
            <person name="Grillot-Courvalin C."/>
            <person name="Clermont D."/>
            <person name="Rocha E."/>
            <person name="Yoon E.-J."/>
            <person name="Nemec A."/>
            <person name="Walker B."/>
            <person name="Young S.K."/>
            <person name="Zeng Q."/>
            <person name="Gargeya S."/>
            <person name="Fitzgerald M."/>
            <person name="Haas B."/>
            <person name="Abouelleil A."/>
            <person name="Alvarado L."/>
            <person name="Arachchi H.M."/>
            <person name="Berlin A.M."/>
            <person name="Chapman S.B."/>
            <person name="Dewar J."/>
            <person name="Goldberg J."/>
            <person name="Griggs A."/>
            <person name="Gujja S."/>
            <person name="Hansen M."/>
            <person name="Howarth C."/>
            <person name="Imamovic A."/>
            <person name="Larimer J."/>
            <person name="McCowan C."/>
            <person name="Murphy C."/>
            <person name="Neiman D."/>
            <person name="Pearson M."/>
            <person name="Priest M."/>
            <person name="Roberts A."/>
            <person name="Saif S."/>
            <person name="Shea T."/>
            <person name="Sisk P."/>
            <person name="Sykes S."/>
            <person name="Wortman J."/>
            <person name="Nusbaum C."/>
            <person name="Birren B."/>
        </authorList>
    </citation>
    <scope>NUCLEOTIDE SEQUENCE [LARGE SCALE GENOMIC DNA]</scope>
    <source>
        <strain evidence="1 3">NIPH 3623</strain>
    </source>
</reference>
<dbReference type="Proteomes" id="UP000652691">
    <property type="component" value="Unassembled WGS sequence"/>
</dbReference>
<comment type="caution">
    <text evidence="1">The sequence shown here is derived from an EMBL/GenBank/DDBJ whole genome shotgun (WGS) entry which is preliminary data.</text>
</comment>
<proteinExistence type="predicted"/>
<reference evidence="2 4" key="2">
    <citation type="journal article" date="2014" name="Int. J. Syst. Evol. Microbiol.">
        <title>Complete genome sequence of Corynebacterium casei LMG S-19264T (=DSM 44701T), isolated from a smear-ripened cheese.</title>
        <authorList>
            <consortium name="US DOE Joint Genome Institute (JGI-PGF)"/>
            <person name="Walter F."/>
            <person name="Albersmeier A."/>
            <person name="Kalinowski J."/>
            <person name="Ruckert C."/>
        </authorList>
    </citation>
    <scope>NUCLEOTIDE SEQUENCE [LARGE SCALE GENOMIC DNA]</scope>
    <source>
        <strain evidence="2 4">CCM 8635</strain>
    </source>
</reference>
<dbReference type="PATRIC" id="fig|1217698.3.peg.2179"/>
<dbReference type="GeneID" id="80103651"/>
<name>N9PX22_9GAMM</name>
<dbReference type="EMBL" id="APSA01000006">
    <property type="protein sequence ID" value="ENX38053.1"/>
    <property type="molecule type" value="Genomic_DNA"/>
</dbReference>
<dbReference type="AlphaFoldDB" id="N9PX22"/>
<keyword evidence="3" id="KW-1185">Reference proteome</keyword>
<evidence type="ECO:0000313" key="2">
    <source>
        <dbReference type="EMBL" id="GGH30647.1"/>
    </source>
</evidence>
<organism evidence="1 3">
    <name type="scientific">Acinetobacter courvalinii</name>
    <dbReference type="NCBI Taxonomy" id="280147"/>
    <lineage>
        <taxon>Bacteria</taxon>
        <taxon>Pseudomonadati</taxon>
        <taxon>Pseudomonadota</taxon>
        <taxon>Gammaproteobacteria</taxon>
        <taxon>Moraxellales</taxon>
        <taxon>Moraxellaceae</taxon>
        <taxon>Acinetobacter</taxon>
    </lineage>
</organism>
<evidence type="ECO:0000313" key="3">
    <source>
        <dbReference type="Proteomes" id="UP000013200"/>
    </source>
</evidence>
<dbReference type="Proteomes" id="UP000013200">
    <property type="component" value="Unassembled WGS sequence"/>
</dbReference>
<evidence type="ECO:0000313" key="1">
    <source>
        <dbReference type="EMBL" id="ENX38053.1"/>
    </source>
</evidence>
<dbReference type="HOGENOM" id="CLU_896150_0_0_6"/>
<dbReference type="Pfam" id="PF10463">
    <property type="entry name" value="Peptidase_U49"/>
    <property type="match status" value="1"/>
</dbReference>
<dbReference type="InterPro" id="IPR019504">
    <property type="entry name" value="Peptidase_U49_Lit_pept"/>
</dbReference>
<accession>N9PX22</accession>
<evidence type="ECO:0000313" key="4">
    <source>
        <dbReference type="Proteomes" id="UP000652691"/>
    </source>
</evidence>
<sequence>MDTTSPIEVLWNNIIHTFENIDPNWLENHKKAVAKGLVIPELDYDYCCENGLKPPCADPEKRNIYLQQAHLEHLWAFIYSVLVVYEERVINPMQKGNFDGEIKINNALLVRANQLFDWSISLSNKVTQWDTSLPNPAYHHNDREKFYAEKTNGLFQSAVAYLLYHEYAHLVLGHDIYFLGRTKADMEKLSDDECSTLIQLEQEADLFALNRVNGSTETDCAKLVGGLPVFMTIFSSLLMVKYKSNIQQKRHPDLDTRLANLLIELDLNEDENSHYIYYYGCYAIIMFLRKHKIFLKPETHDTAEEYFHDLLAKLDEIKNPKEEA</sequence>
<gene>
    <name evidence="1" type="ORF">F888_02233</name>
    <name evidence="2" type="ORF">GCM10007354_10810</name>
</gene>
<protein>
    <recommendedName>
        <fullName evidence="5">Peptidase U49</fullName>
    </recommendedName>
</protein>